<keyword evidence="2" id="KW-1185">Reference proteome</keyword>
<evidence type="ECO:0000313" key="1">
    <source>
        <dbReference type="EMBL" id="KAH7904381.1"/>
    </source>
</evidence>
<sequence length="232" mass="25438">MTCILPPDPAQELDQRVQWNAPWPVAAEQQPDFNSPSINATSRSLTFTPRGPKPKWRFFASEEGWSSVETPGFYDLSQVNCDCGVDTVPGHHNDPGTASPTLSASPIPSPPTPRKENCPTDADNLVPGSKRVRDSDDPVSFGEEMGHSRTKVSKSFREKAAKSDLGLKMGKYACAHYRCLLSTENPLPLQKSLLSKCTYRSTLDDLSVPINSQLVLSPFEDPSEVVINIVHS</sequence>
<organism evidence="1 2">
    <name type="scientific">Hygrophoropsis aurantiaca</name>
    <dbReference type="NCBI Taxonomy" id="72124"/>
    <lineage>
        <taxon>Eukaryota</taxon>
        <taxon>Fungi</taxon>
        <taxon>Dikarya</taxon>
        <taxon>Basidiomycota</taxon>
        <taxon>Agaricomycotina</taxon>
        <taxon>Agaricomycetes</taxon>
        <taxon>Agaricomycetidae</taxon>
        <taxon>Boletales</taxon>
        <taxon>Coniophorineae</taxon>
        <taxon>Hygrophoropsidaceae</taxon>
        <taxon>Hygrophoropsis</taxon>
    </lineage>
</organism>
<protein>
    <submittedName>
        <fullName evidence="1">Uncharacterized protein</fullName>
    </submittedName>
</protein>
<reference evidence="1" key="1">
    <citation type="journal article" date="2021" name="New Phytol.">
        <title>Evolutionary innovations through gain and loss of genes in the ectomycorrhizal Boletales.</title>
        <authorList>
            <person name="Wu G."/>
            <person name="Miyauchi S."/>
            <person name="Morin E."/>
            <person name="Kuo A."/>
            <person name="Drula E."/>
            <person name="Varga T."/>
            <person name="Kohler A."/>
            <person name="Feng B."/>
            <person name="Cao Y."/>
            <person name="Lipzen A."/>
            <person name="Daum C."/>
            <person name="Hundley H."/>
            <person name="Pangilinan J."/>
            <person name="Johnson J."/>
            <person name="Barry K."/>
            <person name="LaButti K."/>
            <person name="Ng V."/>
            <person name="Ahrendt S."/>
            <person name="Min B."/>
            <person name="Choi I.G."/>
            <person name="Park H."/>
            <person name="Plett J.M."/>
            <person name="Magnuson J."/>
            <person name="Spatafora J.W."/>
            <person name="Nagy L.G."/>
            <person name="Henrissat B."/>
            <person name="Grigoriev I.V."/>
            <person name="Yang Z.L."/>
            <person name="Xu J."/>
            <person name="Martin F.M."/>
        </authorList>
    </citation>
    <scope>NUCLEOTIDE SEQUENCE</scope>
    <source>
        <strain evidence="1">ATCC 28755</strain>
    </source>
</reference>
<accession>A0ACB7ZTW3</accession>
<comment type="caution">
    <text evidence="1">The sequence shown here is derived from an EMBL/GenBank/DDBJ whole genome shotgun (WGS) entry which is preliminary data.</text>
</comment>
<dbReference type="EMBL" id="MU268495">
    <property type="protein sequence ID" value="KAH7904381.1"/>
    <property type="molecule type" value="Genomic_DNA"/>
</dbReference>
<name>A0ACB7ZTW3_9AGAM</name>
<gene>
    <name evidence="1" type="ORF">BJ138DRAFT_1184095</name>
</gene>
<dbReference type="Proteomes" id="UP000790377">
    <property type="component" value="Unassembled WGS sequence"/>
</dbReference>
<proteinExistence type="predicted"/>
<evidence type="ECO:0000313" key="2">
    <source>
        <dbReference type="Proteomes" id="UP000790377"/>
    </source>
</evidence>